<dbReference type="Proteomes" id="UP000305524">
    <property type="component" value="Unassembled WGS sequence"/>
</dbReference>
<dbReference type="InterPro" id="IPR013762">
    <property type="entry name" value="Integrase-like_cat_sf"/>
</dbReference>
<dbReference type="GO" id="GO:0015074">
    <property type="term" value="P:DNA integration"/>
    <property type="evidence" value="ECO:0007669"/>
    <property type="project" value="UniProtKB-KW"/>
</dbReference>
<dbReference type="AlphaFoldDB" id="A0A4U2ZY02"/>
<dbReference type="InterPro" id="IPR002104">
    <property type="entry name" value="Integrase_catalytic"/>
</dbReference>
<reference evidence="8 9" key="1">
    <citation type="journal article" date="2019" name="Environ. Microbiol.">
        <title>An active ?-lactamase is a part of an orchestrated cell wall stress resistance network of Bacillus subtilis and related rhizosphere species.</title>
        <authorList>
            <person name="Bucher T."/>
            <person name="Keren-Paz A."/>
            <person name="Hausser J."/>
            <person name="Olender T."/>
            <person name="Cytryn E."/>
            <person name="Kolodkin-Gal I."/>
        </authorList>
    </citation>
    <scope>NUCLEOTIDE SEQUENCE [LARGE SCALE GENOMIC DNA]</scope>
    <source>
        <strain evidence="8 9">I186</strain>
    </source>
</reference>
<feature type="domain" description="Tyr recombinase" evidence="6">
    <location>
        <begin position="137"/>
        <end position="317"/>
    </location>
</feature>
<protein>
    <submittedName>
        <fullName evidence="8">Recombinase XerD</fullName>
    </submittedName>
</protein>
<dbReference type="RefSeq" id="WP_137059449.1">
    <property type="nucleotide sequence ID" value="NZ_SZOD01001145.1"/>
</dbReference>
<dbReference type="SUPFAM" id="SSF56349">
    <property type="entry name" value="DNA breaking-rejoining enzymes"/>
    <property type="match status" value="1"/>
</dbReference>
<dbReference type="PROSITE" id="PS51900">
    <property type="entry name" value="CB"/>
    <property type="match status" value="1"/>
</dbReference>
<keyword evidence="4" id="KW-0233">DNA recombination</keyword>
<evidence type="ECO:0000256" key="5">
    <source>
        <dbReference type="PROSITE-ProRule" id="PRU01248"/>
    </source>
</evidence>
<comment type="similarity">
    <text evidence="1">Belongs to the 'phage' integrase family.</text>
</comment>
<dbReference type="InterPro" id="IPR004107">
    <property type="entry name" value="Integrase_SAM-like_N"/>
</dbReference>
<evidence type="ECO:0000259" key="7">
    <source>
        <dbReference type="PROSITE" id="PS51900"/>
    </source>
</evidence>
<dbReference type="PANTHER" id="PTHR30349:SF41">
    <property type="entry name" value="INTEGRASE_RECOMBINASE PROTEIN MJ0367-RELATED"/>
    <property type="match status" value="1"/>
</dbReference>
<dbReference type="InterPro" id="IPR050090">
    <property type="entry name" value="Tyrosine_recombinase_XerCD"/>
</dbReference>
<dbReference type="PANTHER" id="PTHR30349">
    <property type="entry name" value="PHAGE INTEGRASE-RELATED"/>
    <property type="match status" value="1"/>
</dbReference>
<accession>A0A4U2ZY02</accession>
<gene>
    <name evidence="8" type="ORF">FC701_32210</name>
</gene>
<sequence>MSRRKNVLDDSELAIMRRTTKSYVETFEDAITLFLKDCEIRNLRPYTMKFYRSELNTFLNQLNEQGIDPSILKPSYVTEEHIKENVILYLRNYKGARIVTINTRLRALRAFFNFLYKNKHIPKNPFEKIQLLKDRKHVIVTFTKEQLDKLFRQPDLKTFTGVRDYTMMMLLLETGVRANELIGLSLADIRWEDNLLCVRNAKSYRERLVPFQSNMKNQLKKYIAIRGYVEEDALFVTVDNSRLSKRALQNRLQKYGKMSGIKDVRCSPHTFRHTFAKLSVQQGANIFELQAILGHTSMEIVKTYVNLFGNDVREAHKKFSPLKVLEKRYV</sequence>
<dbReference type="Gene3D" id="1.10.443.10">
    <property type="entry name" value="Intergrase catalytic core"/>
    <property type="match status" value="1"/>
</dbReference>
<evidence type="ECO:0000256" key="4">
    <source>
        <dbReference type="ARBA" id="ARBA00023172"/>
    </source>
</evidence>
<evidence type="ECO:0000313" key="9">
    <source>
        <dbReference type="Proteomes" id="UP000305524"/>
    </source>
</evidence>
<evidence type="ECO:0000259" key="6">
    <source>
        <dbReference type="PROSITE" id="PS51898"/>
    </source>
</evidence>
<proteinExistence type="inferred from homology"/>
<name>A0A4U2ZY02_BACMY</name>
<dbReference type="Gene3D" id="1.10.150.130">
    <property type="match status" value="1"/>
</dbReference>
<dbReference type="GO" id="GO:0006310">
    <property type="term" value="P:DNA recombination"/>
    <property type="evidence" value="ECO:0007669"/>
    <property type="project" value="UniProtKB-KW"/>
</dbReference>
<dbReference type="Pfam" id="PF02899">
    <property type="entry name" value="Phage_int_SAM_1"/>
    <property type="match status" value="1"/>
</dbReference>
<evidence type="ECO:0000256" key="3">
    <source>
        <dbReference type="ARBA" id="ARBA00023125"/>
    </source>
</evidence>
<comment type="caution">
    <text evidence="8">The sequence shown here is derived from an EMBL/GenBank/DDBJ whole genome shotgun (WGS) entry which is preliminary data.</text>
</comment>
<keyword evidence="2" id="KW-0229">DNA integration</keyword>
<feature type="domain" description="Core-binding (CB)" evidence="7">
    <location>
        <begin position="25"/>
        <end position="116"/>
    </location>
</feature>
<dbReference type="InterPro" id="IPR011010">
    <property type="entry name" value="DNA_brk_join_enz"/>
</dbReference>
<organism evidence="8 9">
    <name type="scientific">Bacillus mycoides</name>
    <dbReference type="NCBI Taxonomy" id="1405"/>
    <lineage>
        <taxon>Bacteria</taxon>
        <taxon>Bacillati</taxon>
        <taxon>Bacillota</taxon>
        <taxon>Bacilli</taxon>
        <taxon>Bacillales</taxon>
        <taxon>Bacillaceae</taxon>
        <taxon>Bacillus</taxon>
        <taxon>Bacillus cereus group</taxon>
    </lineage>
</organism>
<evidence type="ECO:0000256" key="1">
    <source>
        <dbReference type="ARBA" id="ARBA00008857"/>
    </source>
</evidence>
<dbReference type="GO" id="GO:0003677">
    <property type="term" value="F:DNA binding"/>
    <property type="evidence" value="ECO:0007669"/>
    <property type="project" value="UniProtKB-UniRule"/>
</dbReference>
<evidence type="ECO:0000313" key="8">
    <source>
        <dbReference type="EMBL" id="TKI79270.1"/>
    </source>
</evidence>
<dbReference type="EMBL" id="SZOD01001145">
    <property type="protein sequence ID" value="TKI79270.1"/>
    <property type="molecule type" value="Genomic_DNA"/>
</dbReference>
<evidence type="ECO:0000256" key="2">
    <source>
        <dbReference type="ARBA" id="ARBA00022908"/>
    </source>
</evidence>
<dbReference type="Pfam" id="PF00589">
    <property type="entry name" value="Phage_integrase"/>
    <property type="match status" value="1"/>
</dbReference>
<dbReference type="InterPro" id="IPR044068">
    <property type="entry name" value="CB"/>
</dbReference>
<dbReference type="PROSITE" id="PS51898">
    <property type="entry name" value="TYR_RECOMBINASE"/>
    <property type="match status" value="1"/>
</dbReference>
<keyword evidence="3 5" id="KW-0238">DNA-binding</keyword>
<dbReference type="InterPro" id="IPR010998">
    <property type="entry name" value="Integrase_recombinase_N"/>
</dbReference>